<evidence type="ECO:0000313" key="1">
    <source>
        <dbReference type="EMBL" id="MCH4812104.1"/>
    </source>
</evidence>
<reference evidence="1 2" key="1">
    <citation type="submission" date="2022-03" db="EMBL/GenBank/DDBJ databases">
        <title>Genomic signatures underlying metal tolerance in selected Arctic bacterial isolates.</title>
        <authorList>
            <person name="Thomas F.A."/>
            <person name="Venkatachalam S."/>
            <person name="Krishnan K.P."/>
        </authorList>
    </citation>
    <scope>NUCLEOTIDE SEQUENCE [LARGE SCALE GENOMIC DNA]</scope>
    <source>
        <strain evidence="1 2">HM116</strain>
    </source>
</reference>
<keyword evidence="2" id="KW-1185">Reference proteome</keyword>
<comment type="caution">
    <text evidence="1">The sequence shown here is derived from an EMBL/GenBank/DDBJ whole genome shotgun (WGS) entry which is preliminary data.</text>
</comment>
<sequence length="281" mass="32211">MMTPEQEYITIVYAKTDYDQCPLITPGYLYEVIDEDFEMGTFRTCDGVQVWKKDGDIGFQDWERITQEEEIPPGVARLGLSEEKIRTVCRILRDVKEDIENLDRKEKEAEKAAFEYYFAMGPRISLGEQLEPTDHVAAFAEFDAGSYDAAKIIAAELLEKGEPLPERLASFVAKVLRGMERPKPLYKGKTVRDDTDLRDDILVYALWRLERLGINAGHNMAKGHRKPRKTTVGVYGCQLVAQAIKEVMSSKDRSLKYSTLQTLYYGEKGQEIKSWYDILPE</sequence>
<organism evidence="1 2">
    <name type="scientific">Vreelandella neptunia</name>
    <dbReference type="NCBI Taxonomy" id="115551"/>
    <lineage>
        <taxon>Bacteria</taxon>
        <taxon>Pseudomonadati</taxon>
        <taxon>Pseudomonadota</taxon>
        <taxon>Gammaproteobacteria</taxon>
        <taxon>Oceanospirillales</taxon>
        <taxon>Halomonadaceae</taxon>
        <taxon>Vreelandella</taxon>
    </lineage>
</organism>
<dbReference type="RefSeq" id="WP_240718463.1">
    <property type="nucleotide sequence ID" value="NZ_JAKVTW010000008.1"/>
</dbReference>
<dbReference type="EMBL" id="JAKVTW010000008">
    <property type="protein sequence ID" value="MCH4812104.1"/>
    <property type="molecule type" value="Genomic_DNA"/>
</dbReference>
<dbReference type="Proteomes" id="UP001320609">
    <property type="component" value="Unassembled WGS sequence"/>
</dbReference>
<protein>
    <submittedName>
        <fullName evidence="1">Uncharacterized protein</fullName>
    </submittedName>
</protein>
<name>A0ABS9S7Q4_9GAMM</name>
<gene>
    <name evidence="1" type="ORF">MLE19_12235</name>
</gene>
<evidence type="ECO:0000313" key="2">
    <source>
        <dbReference type="Proteomes" id="UP001320609"/>
    </source>
</evidence>
<accession>A0ABS9S7Q4</accession>
<proteinExistence type="predicted"/>